<dbReference type="Gene3D" id="1.10.3210.10">
    <property type="entry name" value="Hypothetical protein af1432"/>
    <property type="match status" value="1"/>
</dbReference>
<reference evidence="9" key="1">
    <citation type="submission" date="2006-12" db="EMBL/GenBank/DDBJ databases">
        <title>Complete sequence of Pyrobaculum islandicum DSM 4184.</title>
        <authorList>
            <person name="Copeland A."/>
            <person name="Lucas S."/>
            <person name="Lapidus A."/>
            <person name="Barry K."/>
            <person name="Detter J.C."/>
            <person name="Glavina del Rio T."/>
            <person name="Dalin E."/>
            <person name="Tice H."/>
            <person name="Pitluck S."/>
            <person name="Meincke L."/>
            <person name="Brettin T."/>
            <person name="Bruce D."/>
            <person name="Han C."/>
            <person name="Tapia R."/>
            <person name="Gilna P."/>
            <person name="Schmutz J."/>
            <person name="Larimer F."/>
            <person name="Land M."/>
            <person name="Hauser L."/>
            <person name="Kyrpides N."/>
            <person name="Mikhailova N."/>
            <person name="Cozen A.E."/>
            <person name="Fitz-Gibbon S.T."/>
            <person name="House C.H."/>
            <person name="Saltikov C."/>
            <person name="Lowe T."/>
            <person name="Richardson P."/>
        </authorList>
    </citation>
    <scope>NUCLEOTIDE SEQUENCE [LARGE SCALE GENOMIC DNA]</scope>
    <source>
        <strain evidence="9">DSM 4184</strain>
    </source>
</reference>
<sequence length="175" mass="19989">MTDILTVVDTLCKTPRVGWLQRGVTDAETVCAHSLLVTLLAGEIAARLNTEGVDINMAEVLAVAAVHDLAEAVLGHPGREVRDRLRWEELEEEVFKREFPHLAEFFRWYRYETNTVGRIVAFADKLATLIRACRYSQLGYPTEDLARSLYKKLMAYDDFAHILDYYVSKYCRGLS</sequence>
<accession>A1RTV6</accession>
<dbReference type="EMBL" id="CP000504">
    <property type="protein sequence ID" value="ABL88388.1"/>
    <property type="molecule type" value="Genomic_DNA"/>
</dbReference>
<comment type="cofactor">
    <cofactor evidence="3">
        <name>Co(2+)</name>
        <dbReference type="ChEBI" id="CHEBI:48828"/>
    </cofactor>
</comment>
<dbReference type="Proteomes" id="UP000002595">
    <property type="component" value="Chromosome"/>
</dbReference>
<evidence type="ECO:0000256" key="7">
    <source>
        <dbReference type="ARBA" id="ARBA00022801"/>
    </source>
</evidence>
<feature type="domain" description="HD/PDEase" evidence="8">
    <location>
        <begin position="26"/>
        <end position="138"/>
    </location>
</feature>
<comment type="subunit">
    <text evidence="4">Homodimer.</text>
</comment>
<dbReference type="InterPro" id="IPR003607">
    <property type="entry name" value="HD/PDEase_dom"/>
</dbReference>
<dbReference type="CDD" id="cd00077">
    <property type="entry name" value="HDc"/>
    <property type="match status" value="1"/>
</dbReference>
<evidence type="ECO:0000256" key="6">
    <source>
        <dbReference type="ARBA" id="ARBA00022723"/>
    </source>
</evidence>
<dbReference type="RefSeq" id="WP_011762963.1">
    <property type="nucleotide sequence ID" value="NC_008701.1"/>
</dbReference>
<name>A1RTV6_PYRIL</name>
<dbReference type="PANTHER" id="PTHR11845">
    <property type="entry name" value="5'-DEOXYNUCLEOTIDASE HDDC2"/>
    <property type="match status" value="1"/>
</dbReference>
<dbReference type="SMART" id="SM00471">
    <property type="entry name" value="HDc"/>
    <property type="match status" value="1"/>
</dbReference>
<dbReference type="EC" id="3.1.3.89" evidence="5"/>
<dbReference type="InterPro" id="IPR039356">
    <property type="entry name" value="YfbR/HDDC2"/>
</dbReference>
<dbReference type="InterPro" id="IPR006674">
    <property type="entry name" value="HD_domain"/>
</dbReference>
<keyword evidence="10" id="KW-1185">Reference proteome</keyword>
<evidence type="ECO:0000256" key="4">
    <source>
        <dbReference type="ARBA" id="ARBA00011738"/>
    </source>
</evidence>
<proteinExistence type="predicted"/>
<dbReference type="STRING" id="384616.Pisl_1222"/>
<dbReference type="SUPFAM" id="SSF109604">
    <property type="entry name" value="HD-domain/PDEase-like"/>
    <property type="match status" value="1"/>
</dbReference>
<evidence type="ECO:0000256" key="3">
    <source>
        <dbReference type="ARBA" id="ARBA00001941"/>
    </source>
</evidence>
<dbReference type="GO" id="GO:0046872">
    <property type="term" value="F:metal ion binding"/>
    <property type="evidence" value="ECO:0007669"/>
    <property type="project" value="UniProtKB-KW"/>
</dbReference>
<protein>
    <recommendedName>
        <fullName evidence="5">5'-deoxynucleotidase</fullName>
        <ecNumber evidence="5">3.1.3.89</ecNumber>
    </recommendedName>
</protein>
<evidence type="ECO:0000256" key="2">
    <source>
        <dbReference type="ARBA" id="ARBA00001936"/>
    </source>
</evidence>
<evidence type="ECO:0000256" key="1">
    <source>
        <dbReference type="ARBA" id="ARBA00001638"/>
    </source>
</evidence>
<dbReference type="AlphaFoldDB" id="A1RTV6"/>
<comment type="catalytic activity">
    <reaction evidence="1">
        <text>a 2'-deoxyribonucleoside 5'-phosphate + H2O = a 2'-deoxyribonucleoside + phosphate</text>
        <dbReference type="Rhea" id="RHEA:36167"/>
        <dbReference type="ChEBI" id="CHEBI:15377"/>
        <dbReference type="ChEBI" id="CHEBI:18274"/>
        <dbReference type="ChEBI" id="CHEBI:43474"/>
        <dbReference type="ChEBI" id="CHEBI:65317"/>
        <dbReference type="EC" id="3.1.3.89"/>
    </reaction>
</comment>
<evidence type="ECO:0000256" key="5">
    <source>
        <dbReference type="ARBA" id="ARBA00012964"/>
    </source>
</evidence>
<comment type="cofactor">
    <cofactor evidence="2">
        <name>Mn(2+)</name>
        <dbReference type="ChEBI" id="CHEBI:29035"/>
    </cofactor>
</comment>
<dbReference type="eggNOG" id="arCOG04311">
    <property type="taxonomic scope" value="Archaea"/>
</dbReference>
<dbReference type="Pfam" id="PF13023">
    <property type="entry name" value="HD_3"/>
    <property type="match status" value="1"/>
</dbReference>
<evidence type="ECO:0000259" key="8">
    <source>
        <dbReference type="SMART" id="SM00471"/>
    </source>
</evidence>
<dbReference type="GO" id="GO:0002953">
    <property type="term" value="F:5'-deoxynucleotidase activity"/>
    <property type="evidence" value="ECO:0007669"/>
    <property type="project" value="UniProtKB-EC"/>
</dbReference>
<keyword evidence="6" id="KW-0479">Metal-binding</keyword>
<keyword evidence="7" id="KW-0378">Hydrolase</keyword>
<evidence type="ECO:0000313" key="9">
    <source>
        <dbReference type="EMBL" id="ABL88388.1"/>
    </source>
</evidence>
<organism evidence="9 10">
    <name type="scientific">Pyrobaculum islandicum (strain DSM 4184 / JCM 9189 / GEO3)</name>
    <dbReference type="NCBI Taxonomy" id="384616"/>
    <lineage>
        <taxon>Archaea</taxon>
        <taxon>Thermoproteota</taxon>
        <taxon>Thermoprotei</taxon>
        <taxon>Thermoproteales</taxon>
        <taxon>Thermoproteaceae</taxon>
        <taxon>Pyrobaculum</taxon>
    </lineage>
</organism>
<gene>
    <name evidence="9" type="ordered locus">Pisl_1222</name>
</gene>
<dbReference type="GeneID" id="4616465"/>
<evidence type="ECO:0000313" key="10">
    <source>
        <dbReference type="Proteomes" id="UP000002595"/>
    </source>
</evidence>
<dbReference type="PANTHER" id="PTHR11845:SF13">
    <property type="entry name" value="5'-DEOXYNUCLEOTIDASE HDDC2"/>
    <property type="match status" value="1"/>
</dbReference>
<dbReference type="OrthoDB" id="46088at2157"/>
<dbReference type="KEGG" id="pis:Pisl_1222"/>
<dbReference type="HOGENOM" id="CLU_039453_4_2_2"/>